<feature type="region of interest" description="Disordered" evidence="1">
    <location>
        <begin position="185"/>
        <end position="208"/>
    </location>
</feature>
<keyword evidence="3" id="KW-1185">Reference proteome</keyword>
<dbReference type="InterPro" id="IPR016181">
    <property type="entry name" value="Acyl_CoA_acyltransferase"/>
</dbReference>
<gene>
    <name evidence="2" type="ORF">N656DRAFT_788562</name>
</gene>
<dbReference type="Proteomes" id="UP001302812">
    <property type="component" value="Unassembled WGS sequence"/>
</dbReference>
<evidence type="ECO:0008006" key="4">
    <source>
        <dbReference type="Google" id="ProtNLM"/>
    </source>
</evidence>
<dbReference type="EMBL" id="MU853337">
    <property type="protein sequence ID" value="KAK4114362.1"/>
    <property type="molecule type" value="Genomic_DNA"/>
</dbReference>
<evidence type="ECO:0000256" key="1">
    <source>
        <dbReference type="SAM" id="MobiDB-lite"/>
    </source>
</evidence>
<reference evidence="2" key="2">
    <citation type="submission" date="2023-05" db="EMBL/GenBank/DDBJ databases">
        <authorList>
            <consortium name="Lawrence Berkeley National Laboratory"/>
            <person name="Steindorff A."/>
            <person name="Hensen N."/>
            <person name="Bonometti L."/>
            <person name="Westerberg I."/>
            <person name="Brannstrom I.O."/>
            <person name="Guillou S."/>
            <person name="Cros-Aarteil S."/>
            <person name="Calhoun S."/>
            <person name="Haridas S."/>
            <person name="Kuo A."/>
            <person name="Mondo S."/>
            <person name="Pangilinan J."/>
            <person name="Riley R."/>
            <person name="Labutti K."/>
            <person name="Andreopoulos B."/>
            <person name="Lipzen A."/>
            <person name="Chen C."/>
            <person name="Yanf M."/>
            <person name="Daum C."/>
            <person name="Ng V."/>
            <person name="Clum A."/>
            <person name="Ohm R."/>
            <person name="Martin F."/>
            <person name="Silar P."/>
            <person name="Natvig D."/>
            <person name="Lalanne C."/>
            <person name="Gautier V."/>
            <person name="Ament-Velasquez S.L."/>
            <person name="Kruys A."/>
            <person name="Hutchinson M.I."/>
            <person name="Powell A.J."/>
            <person name="Barry K."/>
            <person name="Miller A.N."/>
            <person name="Grigoriev I.V."/>
            <person name="Debuchy R."/>
            <person name="Gladieux P."/>
            <person name="Thoren M.H."/>
            <person name="Johannesson H."/>
        </authorList>
    </citation>
    <scope>NUCLEOTIDE SEQUENCE</scope>
    <source>
        <strain evidence="2">CBS 508.74</strain>
    </source>
</reference>
<dbReference type="RefSeq" id="XP_064671932.1">
    <property type="nucleotide sequence ID" value="XM_064816701.1"/>
</dbReference>
<accession>A0AAN6TH49</accession>
<evidence type="ECO:0000313" key="2">
    <source>
        <dbReference type="EMBL" id="KAK4114362.1"/>
    </source>
</evidence>
<comment type="caution">
    <text evidence="2">The sequence shown here is derived from an EMBL/GenBank/DDBJ whole genome shotgun (WGS) entry which is preliminary data.</text>
</comment>
<feature type="compositionally biased region" description="Basic and acidic residues" evidence="1">
    <location>
        <begin position="198"/>
        <end position="207"/>
    </location>
</feature>
<dbReference type="SUPFAM" id="SSF55729">
    <property type="entry name" value="Acyl-CoA N-acyltransferases (Nat)"/>
    <property type="match status" value="1"/>
</dbReference>
<dbReference type="AlphaFoldDB" id="A0AAN6TH49"/>
<organism evidence="2 3">
    <name type="scientific">Canariomyces notabilis</name>
    <dbReference type="NCBI Taxonomy" id="2074819"/>
    <lineage>
        <taxon>Eukaryota</taxon>
        <taxon>Fungi</taxon>
        <taxon>Dikarya</taxon>
        <taxon>Ascomycota</taxon>
        <taxon>Pezizomycotina</taxon>
        <taxon>Sordariomycetes</taxon>
        <taxon>Sordariomycetidae</taxon>
        <taxon>Sordariales</taxon>
        <taxon>Chaetomiaceae</taxon>
        <taxon>Canariomyces</taxon>
    </lineage>
</organism>
<dbReference type="GeneID" id="89940826"/>
<reference evidence="2" key="1">
    <citation type="journal article" date="2023" name="Mol. Phylogenet. Evol.">
        <title>Genome-scale phylogeny and comparative genomics of the fungal order Sordariales.</title>
        <authorList>
            <person name="Hensen N."/>
            <person name="Bonometti L."/>
            <person name="Westerberg I."/>
            <person name="Brannstrom I.O."/>
            <person name="Guillou S."/>
            <person name="Cros-Aarteil S."/>
            <person name="Calhoun S."/>
            <person name="Haridas S."/>
            <person name="Kuo A."/>
            <person name="Mondo S."/>
            <person name="Pangilinan J."/>
            <person name="Riley R."/>
            <person name="LaButti K."/>
            <person name="Andreopoulos B."/>
            <person name="Lipzen A."/>
            <person name="Chen C."/>
            <person name="Yan M."/>
            <person name="Daum C."/>
            <person name="Ng V."/>
            <person name="Clum A."/>
            <person name="Steindorff A."/>
            <person name="Ohm R.A."/>
            <person name="Martin F."/>
            <person name="Silar P."/>
            <person name="Natvig D.O."/>
            <person name="Lalanne C."/>
            <person name="Gautier V."/>
            <person name="Ament-Velasquez S.L."/>
            <person name="Kruys A."/>
            <person name="Hutchinson M.I."/>
            <person name="Powell A.J."/>
            <person name="Barry K."/>
            <person name="Miller A.N."/>
            <person name="Grigoriev I.V."/>
            <person name="Debuchy R."/>
            <person name="Gladieux P."/>
            <person name="Hiltunen Thoren M."/>
            <person name="Johannesson H."/>
        </authorList>
    </citation>
    <scope>NUCLEOTIDE SEQUENCE</scope>
    <source>
        <strain evidence="2">CBS 508.74</strain>
    </source>
</reference>
<sequence length="504" mass="58620">MAMAPVPKPSKLDRYAPDLVARKTPRPDRYYRGSPPRSPPSSVITFHGSDAGTQNPALSNTVAKPEKDIRNAIALEHKFFMSDGKWHNWHQDDDAALARPNYFVPFVSMWSKGHPRFPEASSFHDHWGRHDHWNCDIDTDTGVFLPPVDYPYTMANESKLDPELDWRRQNWTSALMMRRRMDLRRNLRSNSRPQSQTHQEEDSRPELQQDPMLVHPSWFVTVDTPKLEQPEYMHYVPRIPCFLRPAKKSDMEGVHLIYNQEMQFGFQTLDFHFLSAEDFEKILNTTEELGFPFIVAVRGSARDLRLKGGNILHSPYRQITRDDSDRHGQKSGEILGFAFLSVWELGLTGSGTGSSRATAKLHVFVHHEHRRKKIGFSLMDMILTTVSDRFSSHSGYDFIDADDNPIYKSPKSHERKYFRIYVNYLVKHKHIAEGNKKLEEEQKGYDDDLVWVRKMLEDGLNFTEKVRFEAVHRTPKCREGPAFWLDSVVFEHTCQFDPRSLGEF</sequence>
<proteinExistence type="predicted"/>
<dbReference type="CDD" id="cd04301">
    <property type="entry name" value="NAT_SF"/>
    <property type="match status" value="1"/>
</dbReference>
<evidence type="ECO:0000313" key="3">
    <source>
        <dbReference type="Proteomes" id="UP001302812"/>
    </source>
</evidence>
<dbReference type="Gene3D" id="3.40.630.30">
    <property type="match status" value="1"/>
</dbReference>
<name>A0AAN6TH49_9PEZI</name>
<feature type="region of interest" description="Disordered" evidence="1">
    <location>
        <begin position="1"/>
        <end position="59"/>
    </location>
</feature>
<protein>
    <recommendedName>
        <fullName evidence="4">N-acetyltransferase domain-containing protein</fullName>
    </recommendedName>
</protein>